<evidence type="ECO:0000313" key="4">
    <source>
        <dbReference type="Proteomes" id="UP000292447"/>
    </source>
</evidence>
<dbReference type="AlphaFoldDB" id="A0A4P6XT41"/>
<protein>
    <submittedName>
        <fullName evidence="3">Amidase, hydantoinase/carbamoylase family</fullName>
    </submittedName>
</protein>
<accession>A0A4P6XT41</accession>
<dbReference type="Gene3D" id="3.40.630.10">
    <property type="entry name" value="Zn peptidases"/>
    <property type="match status" value="1"/>
</dbReference>
<dbReference type="InterPro" id="IPR010158">
    <property type="entry name" value="Amidase_Cbmase"/>
</dbReference>
<dbReference type="PANTHER" id="PTHR32494:SF5">
    <property type="entry name" value="ALLANTOATE AMIDOHYDROLASE"/>
    <property type="match status" value="1"/>
</dbReference>
<dbReference type="GO" id="GO:0016813">
    <property type="term" value="F:hydrolase activity, acting on carbon-nitrogen (but not peptide) bonds, in linear amidines"/>
    <property type="evidence" value="ECO:0007669"/>
    <property type="project" value="InterPro"/>
</dbReference>
<dbReference type="PANTHER" id="PTHR32494">
    <property type="entry name" value="ALLANTOATE DEIMINASE-RELATED"/>
    <property type="match status" value="1"/>
</dbReference>
<keyword evidence="4" id="KW-1185">Reference proteome</keyword>
<evidence type="ECO:0000256" key="1">
    <source>
        <dbReference type="ARBA" id="ARBA00006247"/>
    </source>
</evidence>
<name>A0A4P6XT41_9ASCO</name>
<dbReference type="CDD" id="cd03884">
    <property type="entry name" value="M20_bAS"/>
    <property type="match status" value="1"/>
</dbReference>
<dbReference type="InterPro" id="IPR036264">
    <property type="entry name" value="Bact_exopeptidase_dim_dom"/>
</dbReference>
<dbReference type="Proteomes" id="UP000292447">
    <property type="component" value="Chromosome VI"/>
</dbReference>
<sequence>MLSATGSHPYKAQKIPVNKSKFFKKIQTENSFSEFNTMPLTTQITSASALTVKKNRLIDTIHHTSGTFGAKGQWGSHETETGVCRLALSDEDKGVRDWFVGELKSLDCIVKIDELGNIFGIYPGKNDGKPTAIGSHLDTQPTGGRYDGILGVLSGLEVLRTMKDNGFVPNYPICVVDWMNEEGARFPMSMMSSSVWAKAADIDEIYAMKSVTDKVPVSVRDELSRIGYLGDVPCSYEANPLAAHFELHIEQGPILEEQNKKIGRVQGIQALRWIELTMKGKAQHTGTTPLGSRSDALLASAQIVVKGNEIAKKYGGLFSCGIMELEPAVVNVIPQQVRFVVDMRHHLDEKLDNMYAEFSENLSQIVTNAGVKLQFEQKELVNQKAVHFDETCMKCIEESSDEIFGKDESLPIVSGAGHDSGLTALRIPTAMIFIPSKDGVSHNFEEYSTPEQVDEGFRVLLGAVLKYDALREE</sequence>
<keyword evidence="2" id="KW-0378">Hydrolase</keyword>
<dbReference type="Gene3D" id="3.30.70.360">
    <property type="match status" value="1"/>
</dbReference>
<dbReference type="NCBIfam" id="TIGR01879">
    <property type="entry name" value="hydantase"/>
    <property type="match status" value="1"/>
</dbReference>
<dbReference type="SUPFAM" id="SSF53187">
    <property type="entry name" value="Zn-dependent exopeptidases"/>
    <property type="match status" value="1"/>
</dbReference>
<dbReference type="InterPro" id="IPR002933">
    <property type="entry name" value="Peptidase_M20"/>
</dbReference>
<comment type="similarity">
    <text evidence="1">Belongs to the peptidase M20A family.</text>
</comment>
<dbReference type="STRING" id="2163413.A0A4P6XT41"/>
<dbReference type="SUPFAM" id="SSF55031">
    <property type="entry name" value="Bacterial exopeptidase dimerisation domain"/>
    <property type="match status" value="1"/>
</dbReference>
<reference evidence="4" key="1">
    <citation type="submission" date="2019-03" db="EMBL/GenBank/DDBJ databases">
        <title>Snf2 controls pulcherriminic acid biosynthesis and connects pigmentation and antifungal activity of the yeast Metschnikowia pulcherrima.</title>
        <authorList>
            <person name="Gore-Lloyd D."/>
            <person name="Sumann I."/>
            <person name="Brachmann A.O."/>
            <person name="Schneeberger K."/>
            <person name="Ortiz-Merino R.A."/>
            <person name="Moreno-Beltran M."/>
            <person name="Schlaefli M."/>
            <person name="Kirner P."/>
            <person name="Santos Kron A."/>
            <person name="Wolfe K.H."/>
            <person name="Piel J."/>
            <person name="Ahrens C.H."/>
            <person name="Henk D."/>
            <person name="Freimoser F.M."/>
        </authorList>
    </citation>
    <scope>NUCLEOTIDE SEQUENCE [LARGE SCALE GENOMIC DNA]</scope>
    <source>
        <strain evidence="4">APC 1.2</strain>
    </source>
</reference>
<gene>
    <name evidence="3" type="primary">MPUL0F03440</name>
    <name evidence="3" type="ORF">METSCH_F03440</name>
</gene>
<evidence type="ECO:0000256" key="2">
    <source>
        <dbReference type="ARBA" id="ARBA00022801"/>
    </source>
</evidence>
<dbReference type="Pfam" id="PF01546">
    <property type="entry name" value="Peptidase_M20"/>
    <property type="match status" value="1"/>
</dbReference>
<dbReference type="EMBL" id="CP034461">
    <property type="protein sequence ID" value="QBM90757.1"/>
    <property type="molecule type" value="Genomic_DNA"/>
</dbReference>
<organism evidence="3 4">
    <name type="scientific">Metschnikowia aff. pulcherrima</name>
    <dbReference type="NCBI Taxonomy" id="2163413"/>
    <lineage>
        <taxon>Eukaryota</taxon>
        <taxon>Fungi</taxon>
        <taxon>Dikarya</taxon>
        <taxon>Ascomycota</taxon>
        <taxon>Saccharomycotina</taxon>
        <taxon>Pichiomycetes</taxon>
        <taxon>Metschnikowiaceae</taxon>
        <taxon>Metschnikowia</taxon>
    </lineage>
</organism>
<proteinExistence type="inferred from homology"/>
<evidence type="ECO:0000313" key="3">
    <source>
        <dbReference type="EMBL" id="QBM90757.1"/>
    </source>
</evidence>